<dbReference type="AlphaFoldDB" id="M2RLK6"/>
<dbReference type="HOGENOM" id="CLU_012171_1_0_1"/>
<dbReference type="Pfam" id="PF17667">
    <property type="entry name" value="Pkinase_fungal"/>
    <property type="match status" value="1"/>
</dbReference>
<evidence type="ECO:0000313" key="4">
    <source>
        <dbReference type="Proteomes" id="UP000016930"/>
    </source>
</evidence>
<feature type="domain" description="Fungal-type protein kinase" evidence="2">
    <location>
        <begin position="205"/>
        <end position="458"/>
    </location>
</feature>
<accession>M2RLK6</accession>
<keyword evidence="4" id="KW-1185">Reference proteome</keyword>
<organism evidence="3 4">
    <name type="scientific">Ceriporiopsis subvermispora (strain B)</name>
    <name type="common">White-rot fungus</name>
    <name type="synonym">Gelatoporia subvermispora</name>
    <dbReference type="NCBI Taxonomy" id="914234"/>
    <lineage>
        <taxon>Eukaryota</taxon>
        <taxon>Fungi</taxon>
        <taxon>Dikarya</taxon>
        <taxon>Basidiomycota</taxon>
        <taxon>Agaricomycotina</taxon>
        <taxon>Agaricomycetes</taxon>
        <taxon>Polyporales</taxon>
        <taxon>Gelatoporiaceae</taxon>
        <taxon>Gelatoporia</taxon>
    </lineage>
</organism>
<sequence length="466" mass="51834">MPPKASPFPGISPRKMGSSSQNYISGDSPNNTAQSARELLKTELLGKLQFDVQAVLERVKVQDISSEFADDCVKAAKLNNHASDALRRLQHVVEKGGSEKDLYEPLQILFDFIADYGHHASSDDANEDNCFLFGDDKPLTLGLTDWTMPSDKPDCTILPRAIAPRSRPKSWVFPRQWWLRLGFGEVKLKKADGPGNDPAVVKPIVIQTADYARYHLAGRPFQLYSVGFLVFGSGFCVGIYDRAGVQFSPVFDILDDFTIFVKVVRSMTRNMTAAEYGMDPTARMLDPAEAERWQQQTSYQVGLECPAYEISLGGTYDVQRWITVGIPVWISVSLLGRGTLVWKVFNVLAPQQRKIMKNAWRRAGRSPESQIYNLIPNRHPGVSVLEIGSDVHVPGLDVAISTAWIRGELNLNEPEPIGPDHVVLHRLFIDTVGRPLWDYDSELELLKGIRAALAGGSSIAQIRAEN</sequence>
<proteinExistence type="predicted"/>
<dbReference type="InterPro" id="IPR040976">
    <property type="entry name" value="Pkinase_fungal"/>
</dbReference>
<name>M2RLK6_CERS8</name>
<dbReference type="EMBL" id="KB445794">
    <property type="protein sequence ID" value="EMD39352.1"/>
    <property type="molecule type" value="Genomic_DNA"/>
</dbReference>
<gene>
    <name evidence="3" type="ORF">CERSUDRAFT_93391</name>
</gene>
<dbReference type="OrthoDB" id="2727827at2759"/>
<feature type="region of interest" description="Disordered" evidence="1">
    <location>
        <begin position="1"/>
        <end position="34"/>
    </location>
</feature>
<evidence type="ECO:0000259" key="2">
    <source>
        <dbReference type="Pfam" id="PF17667"/>
    </source>
</evidence>
<dbReference type="STRING" id="914234.M2RLK6"/>
<reference evidence="3 4" key="1">
    <citation type="journal article" date="2012" name="Proc. Natl. Acad. Sci. U.S.A.">
        <title>Comparative genomics of Ceriporiopsis subvermispora and Phanerochaete chrysosporium provide insight into selective ligninolysis.</title>
        <authorList>
            <person name="Fernandez-Fueyo E."/>
            <person name="Ruiz-Duenas F.J."/>
            <person name="Ferreira P."/>
            <person name="Floudas D."/>
            <person name="Hibbett D.S."/>
            <person name="Canessa P."/>
            <person name="Larrondo L.F."/>
            <person name="James T.Y."/>
            <person name="Seelenfreund D."/>
            <person name="Lobos S."/>
            <person name="Polanco R."/>
            <person name="Tello M."/>
            <person name="Honda Y."/>
            <person name="Watanabe T."/>
            <person name="Watanabe T."/>
            <person name="Ryu J.S."/>
            <person name="Kubicek C.P."/>
            <person name="Schmoll M."/>
            <person name="Gaskell J."/>
            <person name="Hammel K.E."/>
            <person name="St John F.J."/>
            <person name="Vanden Wymelenberg A."/>
            <person name="Sabat G."/>
            <person name="Splinter BonDurant S."/>
            <person name="Syed K."/>
            <person name="Yadav J.S."/>
            <person name="Doddapaneni H."/>
            <person name="Subramanian V."/>
            <person name="Lavin J.L."/>
            <person name="Oguiza J.A."/>
            <person name="Perez G."/>
            <person name="Pisabarro A.G."/>
            <person name="Ramirez L."/>
            <person name="Santoyo F."/>
            <person name="Master E."/>
            <person name="Coutinho P.M."/>
            <person name="Henrissat B."/>
            <person name="Lombard V."/>
            <person name="Magnuson J.K."/>
            <person name="Kuees U."/>
            <person name="Hori C."/>
            <person name="Igarashi K."/>
            <person name="Samejima M."/>
            <person name="Held B.W."/>
            <person name="Barry K.W."/>
            <person name="LaButti K.M."/>
            <person name="Lapidus A."/>
            <person name="Lindquist E.A."/>
            <person name="Lucas S.M."/>
            <person name="Riley R."/>
            <person name="Salamov A.A."/>
            <person name="Hoffmeister D."/>
            <person name="Schwenk D."/>
            <person name="Hadar Y."/>
            <person name="Yarden O."/>
            <person name="de Vries R.P."/>
            <person name="Wiebenga A."/>
            <person name="Stenlid J."/>
            <person name="Eastwood D."/>
            <person name="Grigoriev I.V."/>
            <person name="Berka R.M."/>
            <person name="Blanchette R.A."/>
            <person name="Kersten P."/>
            <person name="Martinez A.T."/>
            <person name="Vicuna R."/>
            <person name="Cullen D."/>
        </authorList>
    </citation>
    <scope>NUCLEOTIDE SEQUENCE [LARGE SCALE GENOMIC DNA]</scope>
    <source>
        <strain evidence="3 4">B</strain>
    </source>
</reference>
<dbReference type="Proteomes" id="UP000016930">
    <property type="component" value="Unassembled WGS sequence"/>
</dbReference>
<protein>
    <recommendedName>
        <fullName evidence="2">Fungal-type protein kinase domain-containing protein</fullName>
    </recommendedName>
</protein>
<evidence type="ECO:0000256" key="1">
    <source>
        <dbReference type="SAM" id="MobiDB-lite"/>
    </source>
</evidence>
<evidence type="ECO:0000313" key="3">
    <source>
        <dbReference type="EMBL" id="EMD39352.1"/>
    </source>
</evidence>
<feature type="compositionally biased region" description="Polar residues" evidence="1">
    <location>
        <begin position="17"/>
        <end position="34"/>
    </location>
</feature>